<evidence type="ECO:0000313" key="2">
    <source>
        <dbReference type="EMBL" id="RCR71592.1"/>
    </source>
</evidence>
<evidence type="ECO:0000256" key="1">
    <source>
        <dbReference type="SAM" id="SignalP"/>
    </source>
</evidence>
<keyword evidence="3" id="KW-1185">Reference proteome</keyword>
<feature type="signal peptide" evidence="1">
    <location>
        <begin position="1"/>
        <end position="18"/>
    </location>
</feature>
<dbReference type="AlphaFoldDB" id="A0A368JVV3"/>
<dbReference type="Gene3D" id="1.25.40.10">
    <property type="entry name" value="Tetratricopeptide repeat domain"/>
    <property type="match status" value="1"/>
</dbReference>
<evidence type="ECO:0000313" key="3">
    <source>
        <dbReference type="Proteomes" id="UP000253383"/>
    </source>
</evidence>
<dbReference type="EMBL" id="QOWE01000001">
    <property type="protein sequence ID" value="RCR71592.1"/>
    <property type="molecule type" value="Genomic_DNA"/>
</dbReference>
<evidence type="ECO:0008006" key="4">
    <source>
        <dbReference type="Google" id="ProtNLM"/>
    </source>
</evidence>
<dbReference type="Proteomes" id="UP000253383">
    <property type="component" value="Unassembled WGS sequence"/>
</dbReference>
<dbReference type="Pfam" id="PF14559">
    <property type="entry name" value="TPR_19"/>
    <property type="match status" value="1"/>
</dbReference>
<name>A0A368JVV3_9BACT</name>
<organism evidence="2 3">
    <name type="scientific">Larkinella punicea</name>
    <dbReference type="NCBI Taxonomy" id="2315727"/>
    <lineage>
        <taxon>Bacteria</taxon>
        <taxon>Pseudomonadati</taxon>
        <taxon>Bacteroidota</taxon>
        <taxon>Cytophagia</taxon>
        <taxon>Cytophagales</taxon>
        <taxon>Spirosomataceae</taxon>
        <taxon>Larkinella</taxon>
    </lineage>
</organism>
<feature type="chain" id="PRO_5016834322" description="Tetratricopeptide repeat protein" evidence="1">
    <location>
        <begin position="19"/>
        <end position="369"/>
    </location>
</feature>
<reference evidence="2 3" key="1">
    <citation type="submission" date="2018-07" db="EMBL/GenBank/DDBJ databases">
        <title>Genome analysis of Larkinella rosea.</title>
        <authorList>
            <person name="Zhou Z."/>
            <person name="Wang G."/>
        </authorList>
    </citation>
    <scope>NUCLEOTIDE SEQUENCE [LARGE SCALE GENOMIC DNA]</scope>
    <source>
        <strain evidence="3">zzj9</strain>
    </source>
</reference>
<dbReference type="InterPro" id="IPR011990">
    <property type="entry name" value="TPR-like_helical_dom_sf"/>
</dbReference>
<dbReference type="OrthoDB" id="9813254at2"/>
<sequence>MKKFWLLLFLSGPLPALAQILDDAGIQQIILKATDKIYNYEFDEADDYIRQVKAKYPQHPVVPVMKAIQLYWQYLPLKENKNATTQYVNYLNQGIALSKKMLDRNENDPEGVFFSLASHGYLAMKNHYDNETMKAVGEAQKAYSYLRKGFKLMDKNPEFYFSTGLYNYYIERYPLDHPVSKPLLLFFQNGDMALGMKQMETAVRRGIFTRTETALYLGHIYLKHESQPARAALFLKPLADKYPQNPIFTLGCAEALVQSGRYRDAQAYIERLRNLPQKFLAMPVKVLEGITEEKMNGNHKLAAENYQTALKLPVDEVFAKEFTAHAYSGLARISAQSGDRNRAKSMYKKVLSMAEYKSTIQEARKYLKS</sequence>
<accession>A0A368JVV3</accession>
<comment type="caution">
    <text evidence="2">The sequence shown here is derived from an EMBL/GenBank/DDBJ whole genome shotgun (WGS) entry which is preliminary data.</text>
</comment>
<gene>
    <name evidence="2" type="ORF">DUE52_01320</name>
</gene>
<keyword evidence="1" id="KW-0732">Signal</keyword>
<protein>
    <recommendedName>
        <fullName evidence="4">Tetratricopeptide repeat protein</fullName>
    </recommendedName>
</protein>
<dbReference type="SUPFAM" id="SSF48452">
    <property type="entry name" value="TPR-like"/>
    <property type="match status" value="2"/>
</dbReference>
<proteinExistence type="predicted"/>
<dbReference type="RefSeq" id="WP_114404125.1">
    <property type="nucleotide sequence ID" value="NZ_QOWE01000001.1"/>
</dbReference>